<name>A0A1X0YEP2_9BACT</name>
<dbReference type="SUPFAM" id="SSF47240">
    <property type="entry name" value="Ferritin-like"/>
    <property type="match status" value="1"/>
</dbReference>
<evidence type="ECO:0000313" key="4">
    <source>
        <dbReference type="Proteomes" id="UP000193136"/>
    </source>
</evidence>
<keyword evidence="1" id="KW-1133">Transmembrane helix</keyword>
<dbReference type="EMBL" id="NAAD01000001">
    <property type="protein sequence ID" value="ORJ63597.1"/>
    <property type="molecule type" value="Genomic_DNA"/>
</dbReference>
<reference evidence="3 4" key="1">
    <citation type="submission" date="2017-03" db="EMBL/GenBank/DDBJ databases">
        <title>Genome sequence of Geothermobacter sp. EPR-M, Deep-Sea Iron Reducer.</title>
        <authorList>
            <person name="Tully B."/>
            <person name="Savalia P."/>
            <person name="Abuyen K."/>
            <person name="Baughan C."/>
            <person name="Romero E."/>
            <person name="Ronkowski C."/>
            <person name="Torres B."/>
            <person name="Tremblay J."/>
            <person name="Trujillo A."/>
            <person name="Tyler M."/>
            <person name="Perez-Rodriguez I."/>
            <person name="Amend J."/>
        </authorList>
    </citation>
    <scope>NUCLEOTIDE SEQUENCE [LARGE SCALE GENOMIC DNA]</scope>
    <source>
        <strain evidence="3 4">EPR-M</strain>
    </source>
</reference>
<dbReference type="InterPro" id="IPR009078">
    <property type="entry name" value="Ferritin-like_SF"/>
</dbReference>
<accession>A0A1X0YEP2</accession>
<gene>
    <name evidence="3" type="ORF">B5V00_01655</name>
</gene>
<dbReference type="InterPro" id="IPR012347">
    <property type="entry name" value="Ferritin-like"/>
</dbReference>
<proteinExistence type="predicted"/>
<keyword evidence="1" id="KW-0472">Membrane</keyword>
<keyword evidence="4" id="KW-1185">Reference proteome</keyword>
<dbReference type="GO" id="GO:0046872">
    <property type="term" value="F:metal ion binding"/>
    <property type="evidence" value="ECO:0007669"/>
    <property type="project" value="InterPro"/>
</dbReference>
<dbReference type="AlphaFoldDB" id="A0A1X0YEP2"/>
<dbReference type="InterPro" id="IPR003251">
    <property type="entry name" value="Rr_diiron-bd_dom"/>
</dbReference>
<protein>
    <recommendedName>
        <fullName evidence="2">Rubrerythrin diiron-binding domain-containing protein</fullName>
    </recommendedName>
</protein>
<dbReference type="GO" id="GO:0016491">
    <property type="term" value="F:oxidoreductase activity"/>
    <property type="evidence" value="ECO:0007669"/>
    <property type="project" value="InterPro"/>
</dbReference>
<sequence length="189" mass="22187">MAVAVRHIRPPRWLMMFVHFPRFAILHPISFSGFIPARRVSMIKQLEICAEIEETVSRVYSCLAEQLPTGSELRLIWEEMARDELEHARLLQFAQRFEPDKTYAGYHIAEDEARRLLVGVQETFDLVRMKTLSEREAVMALLKLEEDFMRVHLRLAVECLDPTMQETFNRLGKADETHVARLKEYSLRN</sequence>
<keyword evidence="1" id="KW-0812">Transmembrane</keyword>
<evidence type="ECO:0000313" key="3">
    <source>
        <dbReference type="EMBL" id="ORJ63597.1"/>
    </source>
</evidence>
<dbReference type="Gene3D" id="1.20.1260.10">
    <property type="match status" value="1"/>
</dbReference>
<organism evidence="3 4">
    <name type="scientific">Geothermobacter hydrogeniphilus</name>
    <dbReference type="NCBI Taxonomy" id="1969733"/>
    <lineage>
        <taxon>Bacteria</taxon>
        <taxon>Pseudomonadati</taxon>
        <taxon>Thermodesulfobacteriota</taxon>
        <taxon>Desulfuromonadia</taxon>
        <taxon>Desulfuromonadales</taxon>
        <taxon>Geothermobacteraceae</taxon>
        <taxon>Geothermobacter</taxon>
    </lineage>
</organism>
<dbReference type="STRING" id="1969733.B5V00_01655"/>
<dbReference type="Pfam" id="PF02915">
    <property type="entry name" value="Rubrerythrin"/>
    <property type="match status" value="1"/>
</dbReference>
<feature type="transmembrane region" description="Helical" evidence="1">
    <location>
        <begin position="13"/>
        <end position="35"/>
    </location>
</feature>
<evidence type="ECO:0000259" key="2">
    <source>
        <dbReference type="Pfam" id="PF02915"/>
    </source>
</evidence>
<comment type="caution">
    <text evidence="3">The sequence shown here is derived from an EMBL/GenBank/DDBJ whole genome shotgun (WGS) entry which is preliminary data.</text>
</comment>
<evidence type="ECO:0000256" key="1">
    <source>
        <dbReference type="SAM" id="Phobius"/>
    </source>
</evidence>
<dbReference type="Proteomes" id="UP000193136">
    <property type="component" value="Unassembled WGS sequence"/>
</dbReference>
<feature type="domain" description="Rubrerythrin diiron-binding" evidence="2">
    <location>
        <begin position="46"/>
        <end position="184"/>
    </location>
</feature>